<evidence type="ECO:0000259" key="1">
    <source>
        <dbReference type="PROSITE" id="PS51272"/>
    </source>
</evidence>
<feature type="domain" description="SLH" evidence="1">
    <location>
        <begin position="75"/>
        <end position="135"/>
    </location>
</feature>
<gene>
    <name evidence="2" type="ORF">FPZ49_23655</name>
</gene>
<sequence>MKGDSTTSFKDIKIGDWYVSAVSAAAKAGIIGGFEDATFRPNDNISREQMALMLTRAMTTAGKSFELTGPSSALLDSFADQGNISPWAKAAVTQAVGAGLMQGQTDSTFASGALASRAEAIVMLKRFLQYENFIN</sequence>
<feature type="domain" description="SLH" evidence="1">
    <location>
        <begin position="5"/>
        <end position="68"/>
    </location>
</feature>
<evidence type="ECO:0000313" key="2">
    <source>
        <dbReference type="EMBL" id="TVY07485.1"/>
    </source>
</evidence>
<keyword evidence="3" id="KW-1185">Reference proteome</keyword>
<dbReference type="Proteomes" id="UP000317036">
    <property type="component" value="Unassembled WGS sequence"/>
</dbReference>
<dbReference type="InterPro" id="IPR051465">
    <property type="entry name" value="Cell_Envelope_Struct_Comp"/>
</dbReference>
<accession>A0A559K5R3</accession>
<dbReference type="RefSeq" id="WP_186446037.1">
    <property type="nucleotide sequence ID" value="NZ_VNJI01000036.1"/>
</dbReference>
<organism evidence="2 3">
    <name type="scientific">Paenibacillus cremeus</name>
    <dbReference type="NCBI Taxonomy" id="2163881"/>
    <lineage>
        <taxon>Bacteria</taxon>
        <taxon>Bacillati</taxon>
        <taxon>Bacillota</taxon>
        <taxon>Bacilli</taxon>
        <taxon>Bacillales</taxon>
        <taxon>Paenibacillaceae</taxon>
        <taxon>Paenibacillus</taxon>
    </lineage>
</organism>
<dbReference type="AlphaFoldDB" id="A0A559K5R3"/>
<reference evidence="2 3" key="1">
    <citation type="submission" date="2019-07" db="EMBL/GenBank/DDBJ databases">
        <authorList>
            <person name="Kim J."/>
        </authorList>
    </citation>
    <scope>NUCLEOTIDE SEQUENCE [LARGE SCALE GENOMIC DNA]</scope>
    <source>
        <strain evidence="2 3">JC52</strain>
    </source>
</reference>
<protein>
    <submittedName>
        <fullName evidence="2">S-layer homology domain-containing protein</fullName>
    </submittedName>
</protein>
<evidence type="ECO:0000313" key="3">
    <source>
        <dbReference type="Proteomes" id="UP000317036"/>
    </source>
</evidence>
<dbReference type="EMBL" id="VNJI01000036">
    <property type="protein sequence ID" value="TVY07485.1"/>
    <property type="molecule type" value="Genomic_DNA"/>
</dbReference>
<dbReference type="PANTHER" id="PTHR43308">
    <property type="entry name" value="OUTER MEMBRANE PROTEIN ALPHA-RELATED"/>
    <property type="match status" value="1"/>
</dbReference>
<name>A0A559K5R3_9BACL</name>
<dbReference type="InterPro" id="IPR001119">
    <property type="entry name" value="SLH_dom"/>
</dbReference>
<dbReference type="Pfam" id="PF00395">
    <property type="entry name" value="SLH"/>
    <property type="match status" value="2"/>
</dbReference>
<dbReference type="PROSITE" id="PS51272">
    <property type="entry name" value="SLH"/>
    <property type="match status" value="2"/>
</dbReference>
<proteinExistence type="predicted"/>
<dbReference type="PANTHER" id="PTHR43308:SF5">
    <property type="entry name" value="S-LAYER PROTEIN _ PEPTIDOGLYCAN ENDO-BETA-N-ACETYLGLUCOSAMINIDASE"/>
    <property type="match status" value="1"/>
</dbReference>
<comment type="caution">
    <text evidence="2">The sequence shown here is derived from an EMBL/GenBank/DDBJ whole genome shotgun (WGS) entry which is preliminary data.</text>
</comment>